<comment type="caution">
    <text evidence="5">The sequence shown here is derived from an EMBL/GenBank/DDBJ whole genome shotgun (WGS) entry which is preliminary data.</text>
</comment>
<sequence>MDLKQLLRPFKENDIEWRIQSSGMKDNRPWGMCLAYVTNRAIMERLDEICGPENWKNEFTKGPDGGVLCGISIFSESAVSDWITKWDGAENTQFEPVKGGLSSAMKRAAVQWGIGRYLYNLDATWANFSEGGRLKAKVENRWLKWDPPELPSWALPDGSGKPDPEKSCQEAKLKPEPKKRDYAGASGKEKSQPGSMEKDYSKGKYTGHRTGGARPSSGKTLSALSGKNKGPMPATTQQDKAFDQSCKAKGLSDPEKAAFKQFALSNHDGVESHESIGDLISHFEDYFNKFVESGVYNPDKKQGE</sequence>
<proteinExistence type="inferred from homology"/>
<accession>A0A0F9DXX9</accession>
<keyword evidence="3" id="KW-0234">DNA repair</keyword>
<dbReference type="InterPro" id="IPR041247">
    <property type="entry name" value="Rad52_fam"/>
</dbReference>
<name>A0A0F9DXX9_9ZZZZ</name>
<evidence type="ECO:0000256" key="4">
    <source>
        <dbReference type="SAM" id="MobiDB-lite"/>
    </source>
</evidence>
<evidence type="ECO:0000256" key="3">
    <source>
        <dbReference type="ARBA" id="ARBA00023204"/>
    </source>
</evidence>
<dbReference type="EMBL" id="LAZR01029738">
    <property type="protein sequence ID" value="KKL58681.1"/>
    <property type="molecule type" value="Genomic_DNA"/>
</dbReference>
<evidence type="ECO:0000256" key="2">
    <source>
        <dbReference type="ARBA" id="ARBA00022763"/>
    </source>
</evidence>
<comment type="similarity">
    <text evidence="1">Belongs to the RAD52 family.</text>
</comment>
<feature type="compositionally biased region" description="Basic and acidic residues" evidence="4">
    <location>
        <begin position="160"/>
        <end position="202"/>
    </location>
</feature>
<evidence type="ECO:0000256" key="1">
    <source>
        <dbReference type="ARBA" id="ARBA00006638"/>
    </source>
</evidence>
<dbReference type="GO" id="GO:0006281">
    <property type="term" value="P:DNA repair"/>
    <property type="evidence" value="ECO:0007669"/>
    <property type="project" value="UniProtKB-KW"/>
</dbReference>
<gene>
    <name evidence="5" type="ORF">LCGC14_2222900</name>
</gene>
<evidence type="ECO:0000313" key="5">
    <source>
        <dbReference type="EMBL" id="KKL58681.1"/>
    </source>
</evidence>
<dbReference type="AlphaFoldDB" id="A0A0F9DXX9"/>
<evidence type="ECO:0008006" key="6">
    <source>
        <dbReference type="Google" id="ProtNLM"/>
    </source>
</evidence>
<feature type="region of interest" description="Disordered" evidence="4">
    <location>
        <begin position="152"/>
        <end position="250"/>
    </location>
</feature>
<reference evidence="5" key="1">
    <citation type="journal article" date="2015" name="Nature">
        <title>Complex archaea that bridge the gap between prokaryotes and eukaryotes.</title>
        <authorList>
            <person name="Spang A."/>
            <person name="Saw J.H."/>
            <person name="Jorgensen S.L."/>
            <person name="Zaremba-Niedzwiedzka K."/>
            <person name="Martijn J."/>
            <person name="Lind A.E."/>
            <person name="van Eijk R."/>
            <person name="Schleper C."/>
            <person name="Guy L."/>
            <person name="Ettema T.J."/>
        </authorList>
    </citation>
    <scope>NUCLEOTIDE SEQUENCE</scope>
</reference>
<protein>
    <recommendedName>
        <fullName evidence="6">Rad52/22 double-strand break repair protein</fullName>
    </recommendedName>
</protein>
<keyword evidence="2" id="KW-0227">DNA damage</keyword>
<dbReference type="Pfam" id="PF04098">
    <property type="entry name" value="Rad52_Rad22"/>
    <property type="match status" value="1"/>
</dbReference>
<organism evidence="5">
    <name type="scientific">marine sediment metagenome</name>
    <dbReference type="NCBI Taxonomy" id="412755"/>
    <lineage>
        <taxon>unclassified sequences</taxon>
        <taxon>metagenomes</taxon>
        <taxon>ecological metagenomes</taxon>
    </lineage>
</organism>